<dbReference type="Pfam" id="PF02517">
    <property type="entry name" value="Rce1-like"/>
    <property type="match status" value="1"/>
</dbReference>
<dbReference type="EMBL" id="JAFEMC010000001">
    <property type="protein sequence ID" value="MBM6574778.1"/>
    <property type="molecule type" value="Genomic_DNA"/>
</dbReference>
<comment type="caution">
    <text evidence="3">The sequence shown here is derived from an EMBL/GenBank/DDBJ whole genome shotgun (WGS) entry which is preliminary data.</text>
</comment>
<feature type="domain" description="CAAX prenyl protease 2/Lysostaphin resistance protein A-like" evidence="2">
    <location>
        <begin position="114"/>
        <end position="205"/>
    </location>
</feature>
<feature type="transmembrane region" description="Helical" evidence="1">
    <location>
        <begin position="112"/>
        <end position="133"/>
    </location>
</feature>
<evidence type="ECO:0000313" key="4">
    <source>
        <dbReference type="Proteomes" id="UP000763641"/>
    </source>
</evidence>
<organism evidence="3 4">
    <name type="scientific">Sphingomonas longa</name>
    <dbReference type="NCBI Taxonomy" id="2778730"/>
    <lineage>
        <taxon>Bacteria</taxon>
        <taxon>Pseudomonadati</taxon>
        <taxon>Pseudomonadota</taxon>
        <taxon>Alphaproteobacteria</taxon>
        <taxon>Sphingomonadales</taxon>
        <taxon>Sphingomonadaceae</taxon>
        <taxon>Sphingomonas</taxon>
    </lineage>
</organism>
<dbReference type="InterPro" id="IPR003675">
    <property type="entry name" value="Rce1/LyrA-like_dom"/>
</dbReference>
<keyword evidence="3" id="KW-0378">Hydrolase</keyword>
<evidence type="ECO:0000313" key="3">
    <source>
        <dbReference type="EMBL" id="MBM6574778.1"/>
    </source>
</evidence>
<proteinExistence type="predicted"/>
<accession>A0ABS2D1I3</accession>
<keyword evidence="1" id="KW-0812">Transmembrane</keyword>
<dbReference type="PANTHER" id="PTHR39430:SF1">
    <property type="entry name" value="PROTEASE"/>
    <property type="match status" value="1"/>
</dbReference>
<keyword evidence="3" id="KW-0482">Metalloprotease</keyword>
<feature type="transmembrane region" description="Helical" evidence="1">
    <location>
        <begin position="245"/>
        <end position="263"/>
    </location>
</feature>
<evidence type="ECO:0000259" key="2">
    <source>
        <dbReference type="Pfam" id="PF02517"/>
    </source>
</evidence>
<feature type="transmembrane region" description="Helical" evidence="1">
    <location>
        <begin position="145"/>
        <end position="164"/>
    </location>
</feature>
<gene>
    <name evidence="3" type="ORF">ILT43_00205</name>
</gene>
<protein>
    <submittedName>
        <fullName evidence="3">CPBP family intramembrane metalloprotease</fullName>
    </submittedName>
</protein>
<keyword evidence="1" id="KW-0472">Membrane</keyword>
<keyword evidence="3" id="KW-0645">Protease</keyword>
<sequence>MRALATLIAACVAAAVLVLVAQTGFGAAMTFPWFAALGDAGIEAVFTLVLFGLLIAVALIGLAVERRRLAIGNGVAAGAGLAVGMGGLTLAMLLAMIAGLVQPGQAGSGHGIGLLLIGTLGVVVQSTAEEVYFRGWLQPALTRGWGKAAGVIVAALAFAALHIAGGARSPMTLLNIFLAGALFGLIAVRTGGVLAAAAAHAGWNWAEIVLFGLDPNPGVGSFGAIMNLDLVGSRWWGGSAEGLNASVGVTLVLAALIVPLIAWRKPPVGAVSSPPASG</sequence>
<dbReference type="Proteomes" id="UP000763641">
    <property type="component" value="Unassembled WGS sequence"/>
</dbReference>
<dbReference type="PANTHER" id="PTHR39430">
    <property type="entry name" value="MEMBRANE-ASSOCIATED PROTEASE-RELATED"/>
    <property type="match status" value="1"/>
</dbReference>
<feature type="transmembrane region" description="Helical" evidence="1">
    <location>
        <begin position="176"/>
        <end position="198"/>
    </location>
</feature>
<dbReference type="RefSeq" id="WP_204193043.1">
    <property type="nucleotide sequence ID" value="NZ_JAFEMC010000001.1"/>
</dbReference>
<feature type="transmembrane region" description="Helical" evidence="1">
    <location>
        <begin position="76"/>
        <end position="100"/>
    </location>
</feature>
<keyword evidence="4" id="KW-1185">Reference proteome</keyword>
<evidence type="ECO:0000256" key="1">
    <source>
        <dbReference type="SAM" id="Phobius"/>
    </source>
</evidence>
<name>A0ABS2D1I3_9SPHN</name>
<dbReference type="GO" id="GO:0008237">
    <property type="term" value="F:metallopeptidase activity"/>
    <property type="evidence" value="ECO:0007669"/>
    <property type="project" value="UniProtKB-KW"/>
</dbReference>
<feature type="transmembrane region" description="Helical" evidence="1">
    <location>
        <begin position="42"/>
        <end position="64"/>
    </location>
</feature>
<reference evidence="3 4" key="1">
    <citation type="submission" date="2020-12" db="EMBL/GenBank/DDBJ databases">
        <title>Sphingomonas sp.</title>
        <authorList>
            <person name="Kim M.K."/>
        </authorList>
    </citation>
    <scope>NUCLEOTIDE SEQUENCE [LARGE SCALE GENOMIC DNA]</scope>
    <source>
        <strain evidence="3 4">BT552</strain>
    </source>
</reference>
<keyword evidence="1" id="KW-1133">Transmembrane helix</keyword>